<comment type="caution">
    <text evidence="2">The sequence shown here is derived from an EMBL/GenBank/DDBJ whole genome shotgun (WGS) entry which is preliminary data.</text>
</comment>
<organism evidence="2 3">
    <name type="scientific">Gemmobacter denitrificans</name>
    <dbReference type="NCBI Taxonomy" id="3123040"/>
    <lineage>
        <taxon>Bacteria</taxon>
        <taxon>Pseudomonadati</taxon>
        <taxon>Pseudomonadota</taxon>
        <taxon>Alphaproteobacteria</taxon>
        <taxon>Rhodobacterales</taxon>
        <taxon>Paracoccaceae</taxon>
        <taxon>Gemmobacter</taxon>
    </lineage>
</organism>
<dbReference type="Proteomes" id="UP001431963">
    <property type="component" value="Unassembled WGS sequence"/>
</dbReference>
<protein>
    <recommendedName>
        <fullName evidence="4">Tail protein</fullName>
    </recommendedName>
</protein>
<name>A0ABU8C0N6_9RHOB</name>
<proteinExistence type="predicted"/>
<evidence type="ECO:0000313" key="2">
    <source>
        <dbReference type="EMBL" id="MEH7830519.1"/>
    </source>
</evidence>
<evidence type="ECO:0000256" key="1">
    <source>
        <dbReference type="SAM" id="MobiDB-lite"/>
    </source>
</evidence>
<evidence type="ECO:0000313" key="3">
    <source>
        <dbReference type="Proteomes" id="UP001431963"/>
    </source>
</evidence>
<dbReference type="EMBL" id="JBALHR010000031">
    <property type="protein sequence ID" value="MEH7830519.1"/>
    <property type="molecule type" value="Genomic_DNA"/>
</dbReference>
<reference evidence="2" key="1">
    <citation type="submission" date="2024-02" db="EMBL/GenBank/DDBJ databases">
        <title>Genome sequences of strain Gemmobacter sp. JM10B15.</title>
        <authorList>
            <person name="Zhang M."/>
        </authorList>
    </citation>
    <scope>NUCLEOTIDE SEQUENCE</scope>
    <source>
        <strain evidence="2">JM10B15</strain>
    </source>
</reference>
<sequence length="302" mass="32524">MTRRWPDTLPGAERPGYQLQPVDPSLRTEMEVGARRLRRITRTRRDSVTVSWRFEDDQMAAFRAWYGDDPWSLAGDSDALTGWSLTQMGSISDGILGPAGQLADKIRANPVAGEHRASLPLPMAAFQNRVLVLMASLRAAGMGFARLGLRTMEGTLAYADVNLGSGVVVGQAGLAGLKVEPRGKGWYRVILRADTSEGPEVPEFRIWPMPAPATPGYSGNNADGLHLCEHMVRLDSGHDLYLPTTASGHALGAGGGSAWFMAPLAFGGGFAEAECRFEGGWKASISQGLRWTVSATLEVRNA</sequence>
<gene>
    <name evidence="2" type="ORF">V6590_20410</name>
</gene>
<dbReference type="RefSeq" id="WP_335425557.1">
    <property type="nucleotide sequence ID" value="NZ_JBALHR010000031.1"/>
</dbReference>
<keyword evidence="3" id="KW-1185">Reference proteome</keyword>
<evidence type="ECO:0008006" key="4">
    <source>
        <dbReference type="Google" id="ProtNLM"/>
    </source>
</evidence>
<accession>A0ABU8C0N6</accession>
<feature type="region of interest" description="Disordered" evidence="1">
    <location>
        <begin position="1"/>
        <end position="21"/>
    </location>
</feature>